<evidence type="ECO:0000313" key="2">
    <source>
        <dbReference type="Proteomes" id="UP000001203"/>
    </source>
</evidence>
<dbReference type="STRING" id="43989.cce_0009"/>
<dbReference type="Proteomes" id="UP000001203">
    <property type="component" value="Chromosome circular"/>
</dbReference>
<reference evidence="1 2" key="1">
    <citation type="journal article" date="2008" name="Proc. Natl. Acad. Sci. U.S.A.">
        <title>The genome of Cyanothece 51142, a unicellular diazotrophic cyanobacterium important in the marine nitrogen cycle.</title>
        <authorList>
            <person name="Welsh E.A."/>
            <person name="Liberton M."/>
            <person name="Stoeckel J."/>
            <person name="Loh T."/>
            <person name="Elvitigala T."/>
            <person name="Wang C."/>
            <person name="Wollam A."/>
            <person name="Fulton R.S."/>
            <person name="Clifton S.W."/>
            <person name="Jacobs J.M."/>
            <person name="Aurora R."/>
            <person name="Ghosh B.K."/>
            <person name="Sherman L.A."/>
            <person name="Smith R.D."/>
            <person name="Wilson R.K."/>
            <person name="Pakrasi H.B."/>
        </authorList>
    </citation>
    <scope>NUCLEOTIDE SEQUENCE [LARGE SCALE GENOMIC DNA]</scope>
    <source>
        <strain evidence="2">ATCC 51142 / BH68</strain>
    </source>
</reference>
<name>B1WYD1_CROS5</name>
<protein>
    <recommendedName>
        <fullName evidence="3">DUF2191 domain-containing protein</fullName>
    </recommendedName>
</protein>
<proteinExistence type="predicted"/>
<dbReference type="OrthoDB" id="9805830at2"/>
<evidence type="ECO:0000313" key="1">
    <source>
        <dbReference type="EMBL" id="ACB49361.1"/>
    </source>
</evidence>
<dbReference type="RefSeq" id="WP_009543188.1">
    <property type="nucleotide sequence ID" value="NC_010546.1"/>
</dbReference>
<dbReference type="KEGG" id="cyt:cce_0009"/>
<dbReference type="EMBL" id="CP000806">
    <property type="protein sequence ID" value="ACB49361.1"/>
    <property type="molecule type" value="Genomic_DNA"/>
</dbReference>
<dbReference type="AlphaFoldDB" id="B1WYD1"/>
<accession>B1WYD1</accession>
<evidence type="ECO:0008006" key="3">
    <source>
        <dbReference type="Google" id="ProtNLM"/>
    </source>
</evidence>
<dbReference type="HOGENOM" id="CLU_179376_0_0_3"/>
<dbReference type="InterPro" id="IPR019239">
    <property type="entry name" value="VapB_antitoxin"/>
</dbReference>
<organism evidence="1 2">
    <name type="scientific">Crocosphaera subtropica (strain ATCC 51142 / BH68)</name>
    <name type="common">Cyanothece sp. (strain ATCC 51142)</name>
    <dbReference type="NCBI Taxonomy" id="43989"/>
    <lineage>
        <taxon>Bacteria</taxon>
        <taxon>Bacillati</taxon>
        <taxon>Cyanobacteriota</taxon>
        <taxon>Cyanophyceae</taxon>
        <taxon>Oscillatoriophycideae</taxon>
        <taxon>Chroococcales</taxon>
        <taxon>Aphanothecaceae</taxon>
        <taxon>Crocosphaera</taxon>
        <taxon>Crocosphaera subtropica</taxon>
    </lineage>
</organism>
<sequence>MATNLEIDDQLIQEALKIGGHSTKREVVEAALKEYVQRRKQLEITELFGTIEYEDDYDYKQQRNQS</sequence>
<dbReference type="eggNOG" id="COG5450">
    <property type="taxonomic scope" value="Bacteria"/>
</dbReference>
<gene>
    <name evidence="1" type="ordered locus">cce_0009</name>
</gene>
<keyword evidence="2" id="KW-1185">Reference proteome</keyword>
<dbReference type="Pfam" id="PF09957">
    <property type="entry name" value="VapB_antitoxin"/>
    <property type="match status" value="1"/>
</dbReference>